<accession>A0A2H5X9F4</accession>
<dbReference type="Proteomes" id="UP000236173">
    <property type="component" value="Unassembled WGS sequence"/>
</dbReference>
<evidence type="ECO:0000313" key="2">
    <source>
        <dbReference type="Proteomes" id="UP000236173"/>
    </source>
</evidence>
<reference evidence="2" key="1">
    <citation type="submission" date="2017-09" db="EMBL/GenBank/DDBJ databases">
        <title>Metaegenomics of thermophilic ammonia-oxidizing enrichment culture.</title>
        <authorList>
            <person name="Kato S."/>
            <person name="Suzuki K."/>
        </authorList>
    </citation>
    <scope>NUCLEOTIDE SEQUENCE [LARGE SCALE GENOMIC DNA]</scope>
</reference>
<sequence>MSQRWAWLLTALLWLLAATIWLRHWHARRTAMSAYPLPHYRGVSAMPVPQQPTHSALQAY</sequence>
<proteinExistence type="predicted"/>
<name>A0A2H5X9F4_9BACT</name>
<comment type="caution">
    <text evidence="1">The sequence shown here is derived from an EMBL/GenBank/DDBJ whole genome shotgun (WGS) entry which is preliminary data.</text>
</comment>
<dbReference type="EMBL" id="BEHT01000002">
    <property type="protein sequence ID" value="GBC97794.1"/>
    <property type="molecule type" value="Genomic_DNA"/>
</dbReference>
<dbReference type="AlphaFoldDB" id="A0A2H5X9F4"/>
<organism evidence="1 2">
    <name type="scientific">Candidatus Fervidibacter japonicus</name>
    <dbReference type="NCBI Taxonomy" id="2035412"/>
    <lineage>
        <taxon>Bacteria</taxon>
        <taxon>Candidatus Fervidibacterota</taxon>
        <taxon>Candidatus Fervidibacter</taxon>
    </lineage>
</organism>
<protein>
    <submittedName>
        <fullName evidence="1">Uncharacterized protein</fullName>
    </submittedName>
</protein>
<gene>
    <name evidence="1" type="ORF">HRbin17_00285</name>
</gene>
<evidence type="ECO:0000313" key="1">
    <source>
        <dbReference type="EMBL" id="GBC97794.1"/>
    </source>
</evidence>